<keyword evidence="2" id="KW-1185">Reference proteome</keyword>
<sequence>MFKRVTVFSLQCFAVCSYNMDTPTFKNVFKIIKFNFSLMGIPSNKSMLTLKFFFLVSSVVLMLVEEVSFFVKKMAPENFLELTILAPCICVGLLSVLKIIPVALHRSTVFDLADELNSLSTKILIDPKKNNGIKRDIMMLRKLIKYYFILNLLLISVYNFSTPFYILYHYIMTREEIFFLPYAVVVPFSTETWLNWFIVYLHSIFCGFICVLFFTTVDGLYFILTSYLCSLFAVLSKDTQELSNINDNALNEIVKRHRHVLNGNMRSWFDFDEYENQRLSISVQMVRNEFKIQKYYSVVDDKGTKTTTTECE</sequence>
<protein>
    <submittedName>
        <fullName evidence="1">Uncharacterized protein</fullName>
    </submittedName>
</protein>
<organism evidence="1 2">
    <name type="scientific">Choristoneura fumiferana</name>
    <name type="common">Spruce budworm moth</name>
    <name type="synonym">Archips fumiferana</name>
    <dbReference type="NCBI Taxonomy" id="7141"/>
    <lineage>
        <taxon>Eukaryota</taxon>
        <taxon>Metazoa</taxon>
        <taxon>Ecdysozoa</taxon>
        <taxon>Arthropoda</taxon>
        <taxon>Hexapoda</taxon>
        <taxon>Insecta</taxon>
        <taxon>Pterygota</taxon>
        <taxon>Neoptera</taxon>
        <taxon>Endopterygota</taxon>
        <taxon>Lepidoptera</taxon>
        <taxon>Glossata</taxon>
        <taxon>Ditrysia</taxon>
        <taxon>Tortricoidea</taxon>
        <taxon>Tortricidae</taxon>
        <taxon>Tortricinae</taxon>
        <taxon>Choristoneura</taxon>
    </lineage>
</organism>
<comment type="caution">
    <text evidence="1">The sequence shown here is derived from an EMBL/GenBank/DDBJ whole genome shotgun (WGS) entry which is preliminary data.</text>
</comment>
<dbReference type="Proteomes" id="UP001064048">
    <property type="component" value="Chromosome 21"/>
</dbReference>
<evidence type="ECO:0000313" key="2">
    <source>
        <dbReference type="Proteomes" id="UP001064048"/>
    </source>
</evidence>
<proteinExistence type="predicted"/>
<name>A0ACC0KDG5_CHOFU</name>
<accession>A0ACC0KDG5</accession>
<evidence type="ECO:0000313" key="1">
    <source>
        <dbReference type="EMBL" id="KAI8434350.1"/>
    </source>
</evidence>
<reference evidence="1 2" key="1">
    <citation type="journal article" date="2022" name="Genome Biol. Evol.">
        <title>The Spruce Budworm Genome: Reconstructing the Evolutionary History of Antifreeze Proteins.</title>
        <authorList>
            <person name="Beliveau C."/>
            <person name="Gagne P."/>
            <person name="Picq S."/>
            <person name="Vernygora O."/>
            <person name="Keeling C.I."/>
            <person name="Pinkney K."/>
            <person name="Doucet D."/>
            <person name="Wen F."/>
            <person name="Johnston J.S."/>
            <person name="Maaroufi H."/>
            <person name="Boyle B."/>
            <person name="Laroche J."/>
            <person name="Dewar K."/>
            <person name="Juretic N."/>
            <person name="Blackburn G."/>
            <person name="Nisole A."/>
            <person name="Brunet B."/>
            <person name="Brandao M."/>
            <person name="Lumley L."/>
            <person name="Duan J."/>
            <person name="Quan G."/>
            <person name="Lucarotti C.J."/>
            <person name="Roe A.D."/>
            <person name="Sperling F.A.H."/>
            <person name="Levesque R.C."/>
            <person name="Cusson M."/>
        </authorList>
    </citation>
    <scope>NUCLEOTIDE SEQUENCE [LARGE SCALE GENOMIC DNA]</scope>
    <source>
        <strain evidence="1">Glfc:IPQL:Cfum</strain>
    </source>
</reference>
<dbReference type="EMBL" id="CM046121">
    <property type="protein sequence ID" value="KAI8434350.1"/>
    <property type="molecule type" value="Genomic_DNA"/>
</dbReference>
<gene>
    <name evidence="1" type="ORF">MSG28_012415</name>
</gene>